<dbReference type="Proteomes" id="UP000035036">
    <property type="component" value="Chromosome"/>
</dbReference>
<dbReference type="Gene3D" id="2.40.160.60">
    <property type="entry name" value="Outer membrane protein transport protein (OMPP1/FadL/TodX)"/>
    <property type="match status" value="1"/>
</dbReference>
<reference evidence="8 9" key="1">
    <citation type="journal article" date="2015" name="Genome Announc.">
        <title>Genomes of Geoalkalibacter ferrihydriticus Z-0531T and Geoalkalibacter subterraneus Red1T, Two Haloalkaliphilic Metal-Reducing Deltaproteobacteria.</title>
        <authorList>
            <person name="Badalamenti J.P."/>
            <person name="Krajmalnik-Brown R."/>
            <person name="Torres C.I."/>
            <person name="Bond D.R."/>
        </authorList>
    </citation>
    <scope>NUCLEOTIDE SEQUENCE [LARGE SCALE GENOMIC DNA]</scope>
    <source>
        <strain evidence="8 9">Red1</strain>
    </source>
</reference>
<evidence type="ECO:0000256" key="3">
    <source>
        <dbReference type="ARBA" id="ARBA00022452"/>
    </source>
</evidence>
<evidence type="ECO:0000256" key="5">
    <source>
        <dbReference type="ARBA" id="ARBA00022729"/>
    </source>
</evidence>
<dbReference type="GO" id="GO:0015483">
    <property type="term" value="F:long-chain fatty acid transporting porin activity"/>
    <property type="evidence" value="ECO:0007669"/>
    <property type="project" value="TreeGrafter"/>
</dbReference>
<keyword evidence="7" id="KW-0998">Cell outer membrane</keyword>
<organism evidence="8 9">
    <name type="scientific">Geoalkalibacter subterraneus</name>
    <dbReference type="NCBI Taxonomy" id="483547"/>
    <lineage>
        <taxon>Bacteria</taxon>
        <taxon>Pseudomonadati</taxon>
        <taxon>Thermodesulfobacteriota</taxon>
        <taxon>Desulfuromonadia</taxon>
        <taxon>Desulfuromonadales</taxon>
        <taxon>Geoalkalibacteraceae</taxon>
        <taxon>Geoalkalibacter</taxon>
    </lineage>
</organism>
<protein>
    <recommendedName>
        <fullName evidence="10">Aromatic hydrocarbon degradation protein</fullName>
    </recommendedName>
</protein>
<dbReference type="GO" id="GO:0009279">
    <property type="term" value="C:cell outer membrane"/>
    <property type="evidence" value="ECO:0007669"/>
    <property type="project" value="UniProtKB-SubCell"/>
</dbReference>
<evidence type="ECO:0000256" key="4">
    <source>
        <dbReference type="ARBA" id="ARBA00022692"/>
    </source>
</evidence>
<dbReference type="KEGG" id="gsb:GSUB_08605"/>
<sequence>MFNLSFWRSSPMRTLFVFLVSTFFIVMAQPAFSAGFALKEQSASALGNAFAGATAAAEDVSYMFFNPAALGQLEGNQLSVVGSYIAPSSEMKDGTATTILGTPIGGNSSEGDAAKNVVLPAGYVSWALTDEWRFGLAVTVPYGLETNYDRDWIGRYHAVNSRLQTMNINPVLAWKANEKVTLAFGFQAQYAEAELTNAIDFGTIAMAAKAKAQADGKDIELPDATPAGHDGYAKMEGDDWGFGYNLGLMIEPREGTRIGLAYRSKVHHNLRGDIDFRLDNDGVGAALSQATGRFVDSRITADLTTPETVSIGLYHEITPRWAVMADATLTRWSRFDELRVQFDNPAEEDNVTIEDWNDSWFYALGLTWKPSEKYALRIGVAHDETPIPDRTRTPRIPATDRTWLALGGHYKLNDSWGFDAGYTHIWVEDSSIELEATPTNDTFRGNLDADYENDIDIVTLSATYTF</sequence>
<dbReference type="AlphaFoldDB" id="A0A0B5FUV3"/>
<dbReference type="PANTHER" id="PTHR35093">
    <property type="entry name" value="OUTER MEMBRANE PROTEIN NMB0088-RELATED"/>
    <property type="match status" value="1"/>
</dbReference>
<evidence type="ECO:0000256" key="7">
    <source>
        <dbReference type="ARBA" id="ARBA00023237"/>
    </source>
</evidence>
<keyword evidence="6" id="KW-0472">Membrane</keyword>
<evidence type="ECO:0008006" key="10">
    <source>
        <dbReference type="Google" id="ProtNLM"/>
    </source>
</evidence>
<accession>A0A0B5FUV3</accession>
<dbReference type="InterPro" id="IPR005017">
    <property type="entry name" value="OMPP1/FadL/TodX"/>
</dbReference>
<keyword evidence="5" id="KW-0732">Signal</keyword>
<dbReference type="SUPFAM" id="SSF56935">
    <property type="entry name" value="Porins"/>
    <property type="match status" value="1"/>
</dbReference>
<keyword evidence="4" id="KW-0812">Transmembrane</keyword>
<gene>
    <name evidence="8" type="ORF">GSUB_08605</name>
</gene>
<dbReference type="PANTHER" id="PTHR35093:SF8">
    <property type="entry name" value="OUTER MEMBRANE PROTEIN NMB0088-RELATED"/>
    <property type="match status" value="1"/>
</dbReference>
<keyword evidence="9" id="KW-1185">Reference proteome</keyword>
<dbReference type="STRING" id="483547.GSUB_08605"/>
<dbReference type="EMBL" id="CP010311">
    <property type="protein sequence ID" value="AJF07975.1"/>
    <property type="molecule type" value="Genomic_DNA"/>
</dbReference>
<comment type="subcellular location">
    <subcellularLocation>
        <location evidence="1">Cell outer membrane</location>
        <topology evidence="1">Multi-pass membrane protein</topology>
    </subcellularLocation>
</comment>
<name>A0A0B5FUV3_9BACT</name>
<evidence type="ECO:0000313" key="9">
    <source>
        <dbReference type="Proteomes" id="UP000035036"/>
    </source>
</evidence>
<comment type="similarity">
    <text evidence="2">Belongs to the OmpP1/FadL family.</text>
</comment>
<evidence type="ECO:0000256" key="6">
    <source>
        <dbReference type="ARBA" id="ARBA00023136"/>
    </source>
</evidence>
<dbReference type="Pfam" id="PF03349">
    <property type="entry name" value="Toluene_X"/>
    <property type="match status" value="1"/>
</dbReference>
<dbReference type="HOGENOM" id="CLU_035981_0_1_7"/>
<keyword evidence="3" id="KW-1134">Transmembrane beta strand</keyword>
<evidence type="ECO:0000256" key="2">
    <source>
        <dbReference type="ARBA" id="ARBA00008163"/>
    </source>
</evidence>
<evidence type="ECO:0000256" key="1">
    <source>
        <dbReference type="ARBA" id="ARBA00004571"/>
    </source>
</evidence>
<evidence type="ECO:0000313" key="8">
    <source>
        <dbReference type="EMBL" id="AJF07975.1"/>
    </source>
</evidence>
<proteinExistence type="inferred from homology"/>